<sequence>MYQKEQILFTIMLTMLKYHVIKYHKKTSQTPCLGTPSTMNDRPPRLHQALWSPHNSPHYEWLMRRSLILLGYDPSSKMSPKSHTTITVSTKGSENLLTYLAASHP</sequence>
<evidence type="ECO:0000313" key="1">
    <source>
        <dbReference type="EMBL" id="GBO43397.1"/>
    </source>
</evidence>
<comment type="caution">
    <text evidence="1">The sequence shown here is derived from an EMBL/GenBank/DDBJ whole genome shotgun (WGS) entry which is preliminary data.</text>
</comment>
<gene>
    <name evidence="1" type="ORF">AVEN_229646_1</name>
</gene>
<reference evidence="1 2" key="1">
    <citation type="journal article" date="2019" name="Sci. Rep.">
        <title>Orb-weaving spider Araneus ventricosus genome elucidates the spidroin gene catalogue.</title>
        <authorList>
            <person name="Kono N."/>
            <person name="Nakamura H."/>
            <person name="Ohtoshi R."/>
            <person name="Moran D.A.P."/>
            <person name="Shinohara A."/>
            <person name="Yoshida Y."/>
            <person name="Fujiwara M."/>
            <person name="Mori M."/>
            <person name="Tomita M."/>
            <person name="Arakawa K."/>
        </authorList>
    </citation>
    <scope>NUCLEOTIDE SEQUENCE [LARGE SCALE GENOMIC DNA]</scope>
</reference>
<dbReference type="EMBL" id="BGPR01069812">
    <property type="protein sequence ID" value="GBO43397.1"/>
    <property type="molecule type" value="Genomic_DNA"/>
</dbReference>
<dbReference type="Proteomes" id="UP000499080">
    <property type="component" value="Unassembled WGS sequence"/>
</dbReference>
<dbReference type="AlphaFoldDB" id="A0A4Y2X5J2"/>
<accession>A0A4Y2X5J2</accession>
<name>A0A4Y2X5J2_ARAVE</name>
<organism evidence="1 2">
    <name type="scientific">Araneus ventricosus</name>
    <name type="common">Orbweaver spider</name>
    <name type="synonym">Epeira ventricosa</name>
    <dbReference type="NCBI Taxonomy" id="182803"/>
    <lineage>
        <taxon>Eukaryota</taxon>
        <taxon>Metazoa</taxon>
        <taxon>Ecdysozoa</taxon>
        <taxon>Arthropoda</taxon>
        <taxon>Chelicerata</taxon>
        <taxon>Arachnida</taxon>
        <taxon>Araneae</taxon>
        <taxon>Araneomorphae</taxon>
        <taxon>Entelegynae</taxon>
        <taxon>Araneoidea</taxon>
        <taxon>Araneidae</taxon>
        <taxon>Araneus</taxon>
    </lineage>
</organism>
<evidence type="ECO:0000313" key="2">
    <source>
        <dbReference type="Proteomes" id="UP000499080"/>
    </source>
</evidence>
<proteinExistence type="predicted"/>
<protein>
    <submittedName>
        <fullName evidence="1">Uncharacterized protein</fullName>
    </submittedName>
</protein>
<keyword evidence="2" id="KW-1185">Reference proteome</keyword>